<evidence type="ECO:0000256" key="12">
    <source>
        <dbReference type="SAM" id="Phobius"/>
    </source>
</evidence>
<organism evidence="14 15">
    <name type="scientific">Limnovirga soli</name>
    <dbReference type="NCBI Taxonomy" id="2656915"/>
    <lineage>
        <taxon>Bacteria</taxon>
        <taxon>Pseudomonadati</taxon>
        <taxon>Bacteroidota</taxon>
        <taxon>Chitinophagia</taxon>
        <taxon>Chitinophagales</taxon>
        <taxon>Chitinophagaceae</taxon>
        <taxon>Limnovirga</taxon>
    </lineage>
</organism>
<reference evidence="14" key="1">
    <citation type="submission" date="2019-10" db="EMBL/GenBank/DDBJ databases">
        <title>Draft genome sequence of Panacibacter sp. KCS-6.</title>
        <authorList>
            <person name="Yim K.J."/>
        </authorList>
    </citation>
    <scope>NUCLEOTIDE SEQUENCE</scope>
    <source>
        <strain evidence="14">KCS-6</strain>
    </source>
</reference>
<evidence type="ECO:0000256" key="6">
    <source>
        <dbReference type="ARBA" id="ARBA00023136"/>
    </source>
</evidence>
<dbReference type="InterPro" id="IPR027304">
    <property type="entry name" value="Trigger_fact/SurA_dom_sf"/>
</dbReference>
<comment type="caution">
    <text evidence="14">The sequence shown here is derived from an EMBL/GenBank/DDBJ whole genome shotgun (WGS) entry which is preliminary data.</text>
</comment>
<dbReference type="Pfam" id="PF13616">
    <property type="entry name" value="Rotamase_3"/>
    <property type="match status" value="1"/>
</dbReference>
<evidence type="ECO:0000313" key="14">
    <source>
        <dbReference type="EMBL" id="NNV55537.1"/>
    </source>
</evidence>
<dbReference type="GO" id="GO:0005886">
    <property type="term" value="C:plasma membrane"/>
    <property type="evidence" value="ECO:0007669"/>
    <property type="project" value="UniProtKB-SubCell"/>
</dbReference>
<evidence type="ECO:0000256" key="1">
    <source>
        <dbReference type="ARBA" id="ARBA00004382"/>
    </source>
</evidence>
<dbReference type="AlphaFoldDB" id="A0A8J8FFA4"/>
<dbReference type="InterPro" id="IPR052029">
    <property type="entry name" value="PpiD_chaperone"/>
</dbReference>
<name>A0A8J8FFA4_9BACT</name>
<dbReference type="Pfam" id="PF13623">
    <property type="entry name" value="SurA_N_2"/>
    <property type="match status" value="1"/>
</dbReference>
<dbReference type="EMBL" id="WHPF01000005">
    <property type="protein sequence ID" value="NNV55537.1"/>
    <property type="molecule type" value="Genomic_DNA"/>
</dbReference>
<dbReference type="SUPFAM" id="SSF109998">
    <property type="entry name" value="Triger factor/SurA peptide-binding domain-like"/>
    <property type="match status" value="1"/>
</dbReference>
<keyword evidence="3" id="KW-0997">Cell inner membrane</keyword>
<evidence type="ECO:0000256" key="10">
    <source>
        <dbReference type="ARBA" id="ARBA00042775"/>
    </source>
</evidence>
<dbReference type="InterPro" id="IPR000297">
    <property type="entry name" value="PPIase_PpiC"/>
</dbReference>
<accession>A0A8J8FFA4</accession>
<evidence type="ECO:0000259" key="13">
    <source>
        <dbReference type="PROSITE" id="PS50198"/>
    </source>
</evidence>
<evidence type="ECO:0000256" key="7">
    <source>
        <dbReference type="ARBA" id="ARBA00023186"/>
    </source>
</evidence>
<sequence length="700" mass="76120">MSVIQRIRDKAAWFVFGAIALSLIAFILQDAFSRKGGSSASNTTLGKVNGDIIDRNDFETKLAFYQEANGTPRDQLMGSLWDFMVENTVMNQAYKTLGIQFTSKELSDLLFGNTPPSWLQQAFTDPSTGMYNANAARDKFSQMKKNASDPSIAQLYTAYLEPTIEQGLRQKYQSLITGAIYVPKFVAEKANADNNALAKISYVSIPYGVISDSTITISDEEIAAYENKHPKQFKQKEETRQISYINFGASASKDDSANIYNQINLQKADFAAATDNKKFIAKSASELPYYDSYISKSQIQQPVKDSLFTLPAGAIYGPYIDAGNYVIAKMVGVKQLPDSVKVRHILLSTHQPQQNGSLIRVRDDSSAYKRLDSAVALIKSGANFDSVCAAYSEDPGSKDKGGVYDYFTTGKMVEEFNDFAFGAATGEKKIVKTSYGYHYIEILGQKGSEPAYKLAYLAKPIVASQETINAANSAATQFASANNDKAKFEAGAAKLNKQPVPAADIKANDNSIAAIGDNRQMVKWVFENSVGDVSAPFQVNESYYVAIITGVSKPGLMSAAYARPMVEPILKNEKKAKQIIASNIKGTTLDQIAAGAGRTVAVADSISFQSFIIPSIGNEPKVLGAAFNKQILSKVSAPIAGNTGVFVIRGENVYAAPSLGSNPEMIRSSLESQLKNQAGYRSLSALKESADIEDFRSTFY</sequence>
<proteinExistence type="inferred from homology"/>
<dbReference type="PANTHER" id="PTHR47529">
    <property type="entry name" value="PEPTIDYL-PROLYL CIS-TRANS ISOMERASE D"/>
    <property type="match status" value="1"/>
</dbReference>
<evidence type="ECO:0000256" key="8">
    <source>
        <dbReference type="ARBA" id="ARBA00038408"/>
    </source>
</evidence>
<comment type="subcellular location">
    <subcellularLocation>
        <location evidence="1">Cell inner membrane</location>
        <topology evidence="1">Single-pass type II membrane protein</topology>
        <orientation evidence="1">Periplasmic side</orientation>
    </subcellularLocation>
</comment>
<keyword evidence="2" id="KW-1003">Cell membrane</keyword>
<keyword evidence="15" id="KW-1185">Reference proteome</keyword>
<feature type="domain" description="PpiC" evidence="13">
    <location>
        <begin position="337"/>
        <end position="444"/>
    </location>
</feature>
<dbReference type="Proteomes" id="UP000598971">
    <property type="component" value="Unassembled WGS sequence"/>
</dbReference>
<keyword evidence="5 12" id="KW-1133">Transmembrane helix</keyword>
<dbReference type="RefSeq" id="WP_171607458.1">
    <property type="nucleotide sequence ID" value="NZ_WHPF01000005.1"/>
</dbReference>
<gene>
    <name evidence="14" type="ORF">GD597_08715</name>
</gene>
<dbReference type="SUPFAM" id="SSF54534">
    <property type="entry name" value="FKBP-like"/>
    <property type="match status" value="1"/>
</dbReference>
<evidence type="ECO:0000256" key="2">
    <source>
        <dbReference type="ARBA" id="ARBA00022475"/>
    </source>
</evidence>
<protein>
    <recommendedName>
        <fullName evidence="9">Periplasmic chaperone PpiD</fullName>
    </recommendedName>
    <alternativeName>
        <fullName evidence="10">Periplasmic folding chaperone</fullName>
    </alternativeName>
</protein>
<keyword evidence="7" id="KW-0143">Chaperone</keyword>
<evidence type="ECO:0000256" key="11">
    <source>
        <dbReference type="PROSITE-ProRule" id="PRU00278"/>
    </source>
</evidence>
<dbReference type="Gene3D" id="3.10.50.40">
    <property type="match status" value="1"/>
</dbReference>
<evidence type="ECO:0000313" key="15">
    <source>
        <dbReference type="Proteomes" id="UP000598971"/>
    </source>
</evidence>
<evidence type="ECO:0000256" key="3">
    <source>
        <dbReference type="ARBA" id="ARBA00022519"/>
    </source>
</evidence>
<evidence type="ECO:0000256" key="9">
    <source>
        <dbReference type="ARBA" id="ARBA00040743"/>
    </source>
</evidence>
<keyword evidence="11 14" id="KW-0413">Isomerase</keyword>
<dbReference type="PANTHER" id="PTHR47529:SF1">
    <property type="entry name" value="PERIPLASMIC CHAPERONE PPID"/>
    <property type="match status" value="1"/>
</dbReference>
<keyword evidence="4 12" id="KW-0812">Transmembrane</keyword>
<comment type="similarity">
    <text evidence="8">Belongs to the PpiD chaperone family.</text>
</comment>
<evidence type="ECO:0000256" key="4">
    <source>
        <dbReference type="ARBA" id="ARBA00022692"/>
    </source>
</evidence>
<dbReference type="GO" id="GO:0003755">
    <property type="term" value="F:peptidyl-prolyl cis-trans isomerase activity"/>
    <property type="evidence" value="ECO:0007669"/>
    <property type="project" value="UniProtKB-KW"/>
</dbReference>
<evidence type="ECO:0000256" key="5">
    <source>
        <dbReference type="ARBA" id="ARBA00022989"/>
    </source>
</evidence>
<feature type="transmembrane region" description="Helical" evidence="12">
    <location>
        <begin position="12"/>
        <end position="32"/>
    </location>
</feature>
<dbReference type="PROSITE" id="PS50198">
    <property type="entry name" value="PPIC_PPIASE_2"/>
    <property type="match status" value="1"/>
</dbReference>
<keyword evidence="6 12" id="KW-0472">Membrane</keyword>
<keyword evidence="11" id="KW-0697">Rotamase</keyword>
<dbReference type="InterPro" id="IPR046357">
    <property type="entry name" value="PPIase_dom_sf"/>
</dbReference>